<dbReference type="Proteomes" id="UP001163046">
    <property type="component" value="Unassembled WGS sequence"/>
</dbReference>
<comment type="subcellular location">
    <subcellularLocation>
        <location evidence="1">Nucleus</location>
    </subcellularLocation>
</comment>
<dbReference type="PANTHER" id="PTHR21051">
    <property type="entry name" value="CAMP-RESPONSIVE ELEMENT-BINDING PROTEIN-LIKE 2"/>
    <property type="match status" value="1"/>
</dbReference>
<evidence type="ECO:0000256" key="2">
    <source>
        <dbReference type="ARBA" id="ARBA00009050"/>
    </source>
</evidence>
<evidence type="ECO:0000256" key="4">
    <source>
        <dbReference type="ARBA" id="ARBA00023125"/>
    </source>
</evidence>
<evidence type="ECO:0000256" key="6">
    <source>
        <dbReference type="ARBA" id="ARBA00023163"/>
    </source>
</evidence>
<evidence type="ECO:0000256" key="1">
    <source>
        <dbReference type="ARBA" id="ARBA00004123"/>
    </source>
</evidence>
<feature type="domain" description="BZIP" evidence="9">
    <location>
        <begin position="89"/>
        <end position="139"/>
    </location>
</feature>
<feature type="region of interest" description="Disordered" evidence="8">
    <location>
        <begin position="28"/>
        <end position="102"/>
    </location>
</feature>
<evidence type="ECO:0000313" key="11">
    <source>
        <dbReference type="Proteomes" id="UP001163046"/>
    </source>
</evidence>
<dbReference type="InterPro" id="IPR039250">
    <property type="entry name" value="CREBL2/REPTOR-BP"/>
</dbReference>
<dbReference type="InterPro" id="IPR046347">
    <property type="entry name" value="bZIP_sf"/>
</dbReference>
<evidence type="ECO:0000256" key="7">
    <source>
        <dbReference type="ARBA" id="ARBA00023242"/>
    </source>
</evidence>
<dbReference type="OrthoDB" id="5984119at2759"/>
<proteinExistence type="inferred from homology"/>
<keyword evidence="3" id="KW-0805">Transcription regulation</keyword>
<organism evidence="10 11">
    <name type="scientific">Desmophyllum pertusum</name>
    <dbReference type="NCBI Taxonomy" id="174260"/>
    <lineage>
        <taxon>Eukaryota</taxon>
        <taxon>Metazoa</taxon>
        <taxon>Cnidaria</taxon>
        <taxon>Anthozoa</taxon>
        <taxon>Hexacorallia</taxon>
        <taxon>Scleractinia</taxon>
        <taxon>Caryophylliina</taxon>
        <taxon>Caryophylliidae</taxon>
        <taxon>Desmophyllum</taxon>
    </lineage>
</organism>
<dbReference type="PANTHER" id="PTHR21051:SF4">
    <property type="entry name" value="CAMP-RESPONSIVE ELEMENT-BINDING PROTEIN-LIKE 2"/>
    <property type="match status" value="1"/>
</dbReference>
<keyword evidence="7" id="KW-0539">Nucleus</keyword>
<evidence type="ECO:0000256" key="3">
    <source>
        <dbReference type="ARBA" id="ARBA00023015"/>
    </source>
</evidence>
<dbReference type="GO" id="GO:0003700">
    <property type="term" value="F:DNA-binding transcription factor activity"/>
    <property type="evidence" value="ECO:0007669"/>
    <property type="project" value="InterPro"/>
</dbReference>
<gene>
    <name evidence="10" type="primary">CREBL2</name>
    <name evidence="10" type="ORF">OS493_014486</name>
</gene>
<comment type="similarity">
    <text evidence="2">Belongs to the bZIP family. ATF subfamily.</text>
</comment>
<evidence type="ECO:0000313" key="10">
    <source>
        <dbReference type="EMBL" id="KAJ7361844.1"/>
    </source>
</evidence>
<dbReference type="GO" id="GO:0005634">
    <property type="term" value="C:nucleus"/>
    <property type="evidence" value="ECO:0007669"/>
    <property type="project" value="UniProtKB-SubCell"/>
</dbReference>
<keyword evidence="4" id="KW-0238">DNA-binding</keyword>
<comment type="caution">
    <text evidence="10">The sequence shown here is derived from an EMBL/GenBank/DDBJ whole genome shotgun (WGS) entry which is preliminary data.</text>
</comment>
<keyword evidence="11" id="KW-1185">Reference proteome</keyword>
<feature type="compositionally biased region" description="Basic residues" evidence="8">
    <location>
        <begin position="76"/>
        <end position="85"/>
    </location>
</feature>
<dbReference type="CDD" id="cd14709">
    <property type="entry name" value="bZIP_CREBL2"/>
    <property type="match status" value="1"/>
</dbReference>
<sequence>MAVAPSSYNKENSYEKAISEVIYDSTEKKGMKCSWSGTRRTKHDSISSVDSTSSSESPFSDSPSCKSSRMNSVKKPSGRKRGRRPSKIDLEAKLERSRQSARECRARKKLRYKYLEEMIADKETYVYKLRDELEMYRRWCKAADKGAYPTELLEFIKDHGKNDK</sequence>
<protein>
    <submittedName>
        <fullName evidence="10">cAMP-responsive element-binding protein-like 2</fullName>
    </submittedName>
</protein>
<name>A0A9W9YR49_9CNID</name>
<accession>A0A9W9YR49</accession>
<dbReference type="AlphaFoldDB" id="A0A9W9YR49"/>
<dbReference type="Pfam" id="PF07716">
    <property type="entry name" value="bZIP_2"/>
    <property type="match status" value="1"/>
</dbReference>
<evidence type="ECO:0000256" key="8">
    <source>
        <dbReference type="SAM" id="MobiDB-lite"/>
    </source>
</evidence>
<dbReference type="Gene3D" id="1.20.5.170">
    <property type="match status" value="1"/>
</dbReference>
<dbReference type="SUPFAM" id="SSF57959">
    <property type="entry name" value="Leucine zipper domain"/>
    <property type="match status" value="1"/>
</dbReference>
<reference evidence="10" key="1">
    <citation type="submission" date="2023-01" db="EMBL/GenBank/DDBJ databases">
        <title>Genome assembly of the deep-sea coral Lophelia pertusa.</title>
        <authorList>
            <person name="Herrera S."/>
            <person name="Cordes E."/>
        </authorList>
    </citation>
    <scope>NUCLEOTIDE SEQUENCE</scope>
    <source>
        <strain evidence="10">USNM1676648</strain>
        <tissue evidence="10">Polyp</tissue>
    </source>
</reference>
<dbReference type="InterPro" id="IPR004827">
    <property type="entry name" value="bZIP"/>
</dbReference>
<evidence type="ECO:0000256" key="5">
    <source>
        <dbReference type="ARBA" id="ARBA00023159"/>
    </source>
</evidence>
<evidence type="ECO:0000259" key="9">
    <source>
        <dbReference type="Pfam" id="PF07716"/>
    </source>
</evidence>
<dbReference type="EMBL" id="MU827308">
    <property type="protein sequence ID" value="KAJ7361844.1"/>
    <property type="molecule type" value="Genomic_DNA"/>
</dbReference>
<keyword evidence="5" id="KW-0010">Activator</keyword>
<feature type="compositionally biased region" description="Low complexity" evidence="8">
    <location>
        <begin position="46"/>
        <end position="68"/>
    </location>
</feature>
<dbReference type="GO" id="GO:0003677">
    <property type="term" value="F:DNA binding"/>
    <property type="evidence" value="ECO:0007669"/>
    <property type="project" value="UniProtKB-KW"/>
</dbReference>
<feature type="compositionally biased region" description="Basic and acidic residues" evidence="8">
    <location>
        <begin position="86"/>
        <end position="102"/>
    </location>
</feature>
<keyword evidence="6" id="KW-0804">Transcription</keyword>